<organism evidence="1 2">
    <name type="scientific">Mycena belliarum</name>
    <dbReference type="NCBI Taxonomy" id="1033014"/>
    <lineage>
        <taxon>Eukaryota</taxon>
        <taxon>Fungi</taxon>
        <taxon>Dikarya</taxon>
        <taxon>Basidiomycota</taxon>
        <taxon>Agaricomycotina</taxon>
        <taxon>Agaricomycetes</taxon>
        <taxon>Agaricomycetidae</taxon>
        <taxon>Agaricales</taxon>
        <taxon>Marasmiineae</taxon>
        <taxon>Mycenaceae</taxon>
        <taxon>Mycena</taxon>
    </lineage>
</organism>
<keyword evidence="2" id="KW-1185">Reference proteome</keyword>
<protein>
    <submittedName>
        <fullName evidence="1">Uncharacterized protein</fullName>
    </submittedName>
</protein>
<dbReference type="AlphaFoldDB" id="A0AAD6U9K9"/>
<gene>
    <name evidence="1" type="ORF">B0H15DRAFT_798418</name>
</gene>
<proteinExistence type="predicted"/>
<dbReference type="Proteomes" id="UP001222325">
    <property type="component" value="Unassembled WGS sequence"/>
</dbReference>
<evidence type="ECO:0000313" key="1">
    <source>
        <dbReference type="EMBL" id="KAJ7095991.1"/>
    </source>
</evidence>
<sequence>MAGSPARRQACSEPMFEYAMFTSYVLLVMARNTSESTPGLTSLAWLVPGRIDFVVNLNAGTAFPGLLEEGGSDLLSPAPPVRRQFPRWMSSGPRSDTVVILGRSESARKPELLGLGVPSARAILSADNTSQAPAPKAALHALAGTLSAELVPLNILVPALAFSAFCTAIYAEVYHTANAIVDYNQAIHVLVDVVRRGGVARGKVWPVHGLVLAEHEEKDGAGG</sequence>
<name>A0AAD6U9K9_9AGAR</name>
<dbReference type="EMBL" id="JARJCN010000012">
    <property type="protein sequence ID" value="KAJ7095991.1"/>
    <property type="molecule type" value="Genomic_DNA"/>
</dbReference>
<dbReference type="InterPro" id="IPR036291">
    <property type="entry name" value="NAD(P)-bd_dom_sf"/>
</dbReference>
<evidence type="ECO:0000313" key="2">
    <source>
        <dbReference type="Proteomes" id="UP001222325"/>
    </source>
</evidence>
<comment type="caution">
    <text evidence="1">The sequence shown here is derived from an EMBL/GenBank/DDBJ whole genome shotgun (WGS) entry which is preliminary data.</text>
</comment>
<dbReference type="SUPFAM" id="SSF51735">
    <property type="entry name" value="NAD(P)-binding Rossmann-fold domains"/>
    <property type="match status" value="1"/>
</dbReference>
<accession>A0AAD6U9K9</accession>
<reference evidence="1" key="1">
    <citation type="submission" date="2023-03" db="EMBL/GenBank/DDBJ databases">
        <title>Massive genome expansion in bonnet fungi (Mycena s.s.) driven by repeated elements and novel gene families across ecological guilds.</title>
        <authorList>
            <consortium name="Lawrence Berkeley National Laboratory"/>
            <person name="Harder C.B."/>
            <person name="Miyauchi S."/>
            <person name="Viragh M."/>
            <person name="Kuo A."/>
            <person name="Thoen E."/>
            <person name="Andreopoulos B."/>
            <person name="Lu D."/>
            <person name="Skrede I."/>
            <person name="Drula E."/>
            <person name="Henrissat B."/>
            <person name="Morin E."/>
            <person name="Kohler A."/>
            <person name="Barry K."/>
            <person name="LaButti K."/>
            <person name="Morin E."/>
            <person name="Salamov A."/>
            <person name="Lipzen A."/>
            <person name="Mereny Z."/>
            <person name="Hegedus B."/>
            <person name="Baldrian P."/>
            <person name="Stursova M."/>
            <person name="Weitz H."/>
            <person name="Taylor A."/>
            <person name="Grigoriev I.V."/>
            <person name="Nagy L.G."/>
            <person name="Martin F."/>
            <person name="Kauserud H."/>
        </authorList>
    </citation>
    <scope>NUCLEOTIDE SEQUENCE</scope>
    <source>
        <strain evidence="1">CBHHK173m</strain>
    </source>
</reference>